<evidence type="ECO:0000313" key="3">
    <source>
        <dbReference type="Proteomes" id="UP000241954"/>
    </source>
</evidence>
<protein>
    <submittedName>
        <fullName evidence="2">Uncharacterized protein</fullName>
    </submittedName>
</protein>
<feature type="transmembrane region" description="Helical" evidence="1">
    <location>
        <begin position="42"/>
        <end position="60"/>
    </location>
</feature>
<dbReference type="Proteomes" id="UP000241954">
    <property type="component" value="Unassembled WGS sequence"/>
</dbReference>
<keyword evidence="1" id="KW-0472">Membrane</keyword>
<dbReference type="EMBL" id="PYLW01000002">
    <property type="protein sequence ID" value="PSV99037.1"/>
    <property type="molecule type" value="Genomic_DNA"/>
</dbReference>
<dbReference type="AlphaFoldDB" id="A0A2T3MPT9"/>
<reference evidence="2 3" key="1">
    <citation type="submission" date="2018-01" db="EMBL/GenBank/DDBJ databases">
        <title>Whole genome sequencing of Histamine producing bacteria.</title>
        <authorList>
            <person name="Butler K."/>
        </authorList>
    </citation>
    <scope>NUCLEOTIDE SEQUENCE [LARGE SCALE GENOMIC DNA]</scope>
    <source>
        <strain evidence="2 3">NCIMB 13481</strain>
    </source>
</reference>
<comment type="caution">
    <text evidence="2">The sequence shown here is derived from an EMBL/GenBank/DDBJ whole genome shotgun (WGS) entry which is preliminary data.</text>
</comment>
<dbReference type="STRING" id="56192.UB38_00355"/>
<sequence>MNLKVHFDGLFYYLKKENWIIHLLPTIELGNSTNEGDYMKKYIIGIMAAMVLTVSSSVFASGGSNGAGGFGQTYCHLSNNETVFVPWFICKQHGGESYDF</sequence>
<keyword evidence="1" id="KW-0812">Transmembrane</keyword>
<keyword evidence="1" id="KW-1133">Transmembrane helix</keyword>
<evidence type="ECO:0000256" key="1">
    <source>
        <dbReference type="SAM" id="Phobius"/>
    </source>
</evidence>
<name>A0A2T3MPT9_9GAMM</name>
<gene>
    <name evidence="2" type="ORF">C9I88_02330</name>
</gene>
<organism evidence="2 3">
    <name type="scientific">Photobacterium iliopiscarium</name>
    <dbReference type="NCBI Taxonomy" id="56192"/>
    <lineage>
        <taxon>Bacteria</taxon>
        <taxon>Pseudomonadati</taxon>
        <taxon>Pseudomonadota</taxon>
        <taxon>Gammaproteobacteria</taxon>
        <taxon>Vibrionales</taxon>
        <taxon>Vibrionaceae</taxon>
        <taxon>Photobacterium</taxon>
    </lineage>
</organism>
<evidence type="ECO:0000313" key="2">
    <source>
        <dbReference type="EMBL" id="PSV99037.1"/>
    </source>
</evidence>
<proteinExistence type="predicted"/>
<accession>A0A2T3MPT9</accession>